<feature type="region of interest" description="Disordered" evidence="1">
    <location>
        <begin position="1"/>
        <end position="76"/>
    </location>
</feature>
<organism evidence="2">
    <name type="scientific">uncultured Gemmatimonadaceae bacterium</name>
    <dbReference type="NCBI Taxonomy" id="246130"/>
    <lineage>
        <taxon>Bacteria</taxon>
        <taxon>Pseudomonadati</taxon>
        <taxon>Gemmatimonadota</taxon>
        <taxon>Gemmatimonadia</taxon>
        <taxon>Gemmatimonadales</taxon>
        <taxon>Gemmatimonadaceae</taxon>
        <taxon>environmental samples</taxon>
    </lineage>
</organism>
<feature type="compositionally biased region" description="Basic residues" evidence="1">
    <location>
        <begin position="1"/>
        <end position="12"/>
    </location>
</feature>
<proteinExistence type="predicted"/>
<feature type="non-terminal residue" evidence="2">
    <location>
        <position position="76"/>
    </location>
</feature>
<dbReference type="EMBL" id="CADCTU010000832">
    <property type="protein sequence ID" value="CAA9357773.1"/>
    <property type="molecule type" value="Genomic_DNA"/>
</dbReference>
<feature type="compositionally biased region" description="Basic and acidic residues" evidence="1">
    <location>
        <begin position="53"/>
        <end position="65"/>
    </location>
</feature>
<feature type="compositionally biased region" description="Basic residues" evidence="1">
    <location>
        <begin position="43"/>
        <end position="52"/>
    </location>
</feature>
<gene>
    <name evidence="2" type="ORF">AVDCRST_MAG11-3915</name>
</gene>
<protein>
    <submittedName>
        <fullName evidence="2">Uncharacterized protein</fullName>
    </submittedName>
</protein>
<evidence type="ECO:0000256" key="1">
    <source>
        <dbReference type="SAM" id="MobiDB-lite"/>
    </source>
</evidence>
<reference evidence="2" key="1">
    <citation type="submission" date="2020-02" db="EMBL/GenBank/DDBJ databases">
        <authorList>
            <person name="Meier V. D."/>
        </authorList>
    </citation>
    <scope>NUCLEOTIDE SEQUENCE</scope>
    <source>
        <strain evidence="2">AVDCRST_MAG11</strain>
    </source>
</reference>
<sequence length="76" mass="8482">ARRTGRDHRRAGGAHSDRPGRPTAAGYRRKPRAARCPRPGPAHVRRRCRARPPPRDPSRGRERRPGRLSVVLGHAA</sequence>
<accession>A0A6J4MEU5</accession>
<feature type="non-terminal residue" evidence="2">
    <location>
        <position position="1"/>
    </location>
</feature>
<evidence type="ECO:0000313" key="2">
    <source>
        <dbReference type="EMBL" id="CAA9357773.1"/>
    </source>
</evidence>
<name>A0A6J4MEU5_9BACT</name>
<dbReference type="AlphaFoldDB" id="A0A6J4MEU5"/>